<dbReference type="GO" id="GO:0016491">
    <property type="term" value="F:oxidoreductase activity"/>
    <property type="evidence" value="ECO:0007669"/>
    <property type="project" value="UniProtKB-KW"/>
</dbReference>
<keyword evidence="3" id="KW-1185">Reference proteome</keyword>
<dbReference type="Pfam" id="PF12900">
    <property type="entry name" value="Pyridox_ox_2"/>
    <property type="match status" value="1"/>
</dbReference>
<dbReference type="Gene3D" id="2.30.110.10">
    <property type="entry name" value="Electron Transport, Fmn-binding Protein, Chain A"/>
    <property type="match status" value="1"/>
</dbReference>
<dbReference type="PANTHER" id="PTHR34071">
    <property type="entry name" value="5-NITROIMIDAZOLE ANTIBIOTICS RESISTANCE PROTEIN, NIMA-FAMILY-RELATED PROTEIN-RELATED"/>
    <property type="match status" value="1"/>
</dbReference>
<feature type="region of interest" description="Disordered" evidence="1">
    <location>
        <begin position="1"/>
        <end position="23"/>
    </location>
</feature>
<keyword evidence="2" id="KW-0560">Oxidoreductase</keyword>
<evidence type="ECO:0000313" key="2">
    <source>
        <dbReference type="EMBL" id="MFC3960437.1"/>
    </source>
</evidence>
<name>A0ABV8DLC3_9NOCA</name>
<sequence>MTERAPLAPTRRTRLTRSRERGRTDRAELDALLDAGALCHLGVVIDGAPLVVPTVYGRDGDTLYLHGSTGAGNMRAALAGDVCVSVTRVDGIVYARSAMHFSMNFHSAVIHGRPERLTDPGQRLHALRVIVEHTAPGSWERVRPPNPKEMAATLVLALDLTEASVKVRTGGPVDDADDIAAGGVWAGVLPLRQVFDPPVSSADLEPGVPVPDSVLGRVAVTTV</sequence>
<dbReference type="InterPro" id="IPR012349">
    <property type="entry name" value="Split_barrel_FMN-bd"/>
</dbReference>
<dbReference type="EC" id="1.-.-.-" evidence="2"/>
<organism evidence="2 3">
    <name type="scientific">Nocardia jiangsuensis</name>
    <dbReference type="NCBI Taxonomy" id="1691563"/>
    <lineage>
        <taxon>Bacteria</taxon>
        <taxon>Bacillati</taxon>
        <taxon>Actinomycetota</taxon>
        <taxon>Actinomycetes</taxon>
        <taxon>Mycobacteriales</taxon>
        <taxon>Nocardiaceae</taxon>
        <taxon>Nocardia</taxon>
    </lineage>
</organism>
<evidence type="ECO:0000256" key="1">
    <source>
        <dbReference type="SAM" id="MobiDB-lite"/>
    </source>
</evidence>
<feature type="compositionally biased region" description="Low complexity" evidence="1">
    <location>
        <begin position="1"/>
        <end position="10"/>
    </location>
</feature>
<comment type="caution">
    <text evidence="2">The sequence shown here is derived from an EMBL/GenBank/DDBJ whole genome shotgun (WGS) entry which is preliminary data.</text>
</comment>
<dbReference type="EMBL" id="JBHSAX010000002">
    <property type="protein sequence ID" value="MFC3960437.1"/>
    <property type="molecule type" value="Genomic_DNA"/>
</dbReference>
<dbReference type="InterPro" id="IPR024747">
    <property type="entry name" value="Pyridox_Oxase-rel"/>
</dbReference>
<evidence type="ECO:0000313" key="3">
    <source>
        <dbReference type="Proteomes" id="UP001595696"/>
    </source>
</evidence>
<reference evidence="3" key="1">
    <citation type="journal article" date="2019" name="Int. J. Syst. Evol. Microbiol.">
        <title>The Global Catalogue of Microorganisms (GCM) 10K type strain sequencing project: providing services to taxonomists for standard genome sequencing and annotation.</title>
        <authorList>
            <consortium name="The Broad Institute Genomics Platform"/>
            <consortium name="The Broad Institute Genome Sequencing Center for Infectious Disease"/>
            <person name="Wu L."/>
            <person name="Ma J."/>
        </authorList>
    </citation>
    <scope>NUCLEOTIDE SEQUENCE [LARGE SCALE GENOMIC DNA]</scope>
    <source>
        <strain evidence="3">CGMCC 4.7330</strain>
    </source>
</reference>
<dbReference type="PANTHER" id="PTHR34071:SF2">
    <property type="entry name" value="FLAVIN-NUCLEOTIDE-BINDING PROTEIN"/>
    <property type="match status" value="1"/>
</dbReference>
<proteinExistence type="predicted"/>
<accession>A0ABV8DLC3</accession>
<dbReference type="Proteomes" id="UP001595696">
    <property type="component" value="Unassembled WGS sequence"/>
</dbReference>
<gene>
    <name evidence="2" type="ORF">ACFO0B_00370</name>
</gene>
<protein>
    <submittedName>
        <fullName evidence="2">Pyridoxamine 5'-phosphate oxidase family protein</fullName>
        <ecNumber evidence="2">1.-.-.-</ecNumber>
    </submittedName>
</protein>
<dbReference type="RefSeq" id="WP_378610219.1">
    <property type="nucleotide sequence ID" value="NZ_JBHSAX010000002.1"/>
</dbReference>
<dbReference type="SUPFAM" id="SSF50475">
    <property type="entry name" value="FMN-binding split barrel"/>
    <property type="match status" value="1"/>
</dbReference>